<feature type="transmembrane region" description="Helical" evidence="9">
    <location>
        <begin position="148"/>
        <end position="169"/>
    </location>
</feature>
<dbReference type="InterPro" id="IPR050173">
    <property type="entry name" value="ABC_transporter_C-like"/>
</dbReference>
<evidence type="ECO:0000256" key="2">
    <source>
        <dbReference type="ARBA" id="ARBA00009726"/>
    </source>
</evidence>
<keyword evidence="5" id="KW-0547">Nucleotide-binding</keyword>
<dbReference type="InterPro" id="IPR044726">
    <property type="entry name" value="ABCC_6TM_D2"/>
</dbReference>
<feature type="transmembrane region" description="Helical" evidence="9">
    <location>
        <begin position="119"/>
        <end position="142"/>
    </location>
</feature>
<gene>
    <name evidence="11" type="ORF">ONB1V03_LOCUS20220</name>
</gene>
<name>A0A7R9MR01_9ACAR</name>
<feature type="transmembrane region" description="Helical" evidence="9">
    <location>
        <begin position="12"/>
        <end position="28"/>
    </location>
</feature>
<evidence type="ECO:0000256" key="3">
    <source>
        <dbReference type="ARBA" id="ARBA00022448"/>
    </source>
</evidence>
<dbReference type="FunFam" id="1.20.1560.10:FF:000229">
    <property type="entry name" value="ABC transporter, putative"/>
    <property type="match status" value="1"/>
</dbReference>
<dbReference type="InterPro" id="IPR003439">
    <property type="entry name" value="ABC_transporter-like_ATP-bd"/>
</dbReference>
<dbReference type="AlphaFoldDB" id="A0A7R9MR01"/>
<dbReference type="Gene3D" id="3.40.50.300">
    <property type="entry name" value="P-loop containing nucleotide triphosphate hydrolases"/>
    <property type="match status" value="1"/>
</dbReference>
<feature type="non-terminal residue" evidence="11">
    <location>
        <position position="288"/>
    </location>
</feature>
<dbReference type="EMBL" id="CAJPVJ010033770">
    <property type="protein sequence ID" value="CAG2180799.1"/>
    <property type="molecule type" value="Genomic_DNA"/>
</dbReference>
<dbReference type="EMBL" id="OC948595">
    <property type="protein sequence ID" value="CAD7663662.1"/>
    <property type="molecule type" value="Genomic_DNA"/>
</dbReference>
<evidence type="ECO:0000256" key="1">
    <source>
        <dbReference type="ARBA" id="ARBA00004141"/>
    </source>
</evidence>
<evidence type="ECO:0000256" key="6">
    <source>
        <dbReference type="ARBA" id="ARBA00022840"/>
    </source>
</evidence>
<protein>
    <recommendedName>
        <fullName evidence="10">ABC transmembrane type-1 domain-containing protein</fullName>
    </recommendedName>
</protein>
<dbReference type="PANTHER" id="PTHR24223:SF456">
    <property type="entry name" value="MULTIDRUG RESISTANCE-ASSOCIATED PROTEIN LETHAL(2)03659"/>
    <property type="match status" value="1"/>
</dbReference>
<dbReference type="PANTHER" id="PTHR24223">
    <property type="entry name" value="ATP-BINDING CASSETTE SUB-FAMILY C"/>
    <property type="match status" value="1"/>
</dbReference>
<organism evidence="11">
    <name type="scientific">Oppiella nova</name>
    <dbReference type="NCBI Taxonomy" id="334625"/>
    <lineage>
        <taxon>Eukaryota</taxon>
        <taxon>Metazoa</taxon>
        <taxon>Ecdysozoa</taxon>
        <taxon>Arthropoda</taxon>
        <taxon>Chelicerata</taxon>
        <taxon>Arachnida</taxon>
        <taxon>Acari</taxon>
        <taxon>Acariformes</taxon>
        <taxon>Sarcoptiformes</taxon>
        <taxon>Oribatida</taxon>
        <taxon>Brachypylina</taxon>
        <taxon>Oppioidea</taxon>
        <taxon>Oppiidae</taxon>
        <taxon>Oppiella</taxon>
    </lineage>
</organism>
<dbReference type="InterPro" id="IPR027417">
    <property type="entry name" value="P-loop_NTPase"/>
</dbReference>
<keyword evidence="3" id="KW-0813">Transport</keyword>
<comment type="subcellular location">
    <subcellularLocation>
        <location evidence="1">Membrane</location>
        <topology evidence="1">Multi-pass membrane protein</topology>
    </subcellularLocation>
</comment>
<dbReference type="GO" id="GO:0005524">
    <property type="term" value="F:ATP binding"/>
    <property type="evidence" value="ECO:0007669"/>
    <property type="project" value="UniProtKB-KW"/>
</dbReference>
<comment type="similarity">
    <text evidence="2">Belongs to the ABC transporter superfamily. ABCC family. Conjugate transporter (TC 3.A.1.208) subfamily.</text>
</comment>
<dbReference type="GO" id="GO:0016887">
    <property type="term" value="F:ATP hydrolysis activity"/>
    <property type="evidence" value="ECO:0007669"/>
    <property type="project" value="InterPro"/>
</dbReference>
<dbReference type="InterPro" id="IPR036640">
    <property type="entry name" value="ABC1_TM_sf"/>
</dbReference>
<dbReference type="GO" id="GO:0016020">
    <property type="term" value="C:membrane"/>
    <property type="evidence" value="ECO:0007669"/>
    <property type="project" value="UniProtKB-SubCell"/>
</dbReference>
<keyword evidence="7 9" id="KW-1133">Transmembrane helix</keyword>
<dbReference type="SUPFAM" id="SSF90123">
    <property type="entry name" value="ABC transporter transmembrane region"/>
    <property type="match status" value="1"/>
</dbReference>
<keyword evidence="8 9" id="KW-0472">Membrane</keyword>
<dbReference type="SUPFAM" id="SSF52540">
    <property type="entry name" value="P-loop containing nucleoside triphosphate hydrolases"/>
    <property type="match status" value="1"/>
</dbReference>
<dbReference type="PROSITE" id="PS50929">
    <property type="entry name" value="ABC_TM1F"/>
    <property type="match status" value="1"/>
</dbReference>
<reference evidence="11" key="1">
    <citation type="submission" date="2020-11" db="EMBL/GenBank/DDBJ databases">
        <authorList>
            <person name="Tran Van P."/>
        </authorList>
    </citation>
    <scope>NUCLEOTIDE SEQUENCE</scope>
</reference>
<accession>A0A7R9MR01</accession>
<dbReference type="InterPro" id="IPR011527">
    <property type="entry name" value="ABC1_TM_dom"/>
</dbReference>
<evidence type="ECO:0000313" key="11">
    <source>
        <dbReference type="EMBL" id="CAD7663662.1"/>
    </source>
</evidence>
<dbReference type="Gene3D" id="1.20.1560.10">
    <property type="entry name" value="ABC transporter type 1, transmembrane domain"/>
    <property type="match status" value="1"/>
</dbReference>
<dbReference type="Pfam" id="PF00005">
    <property type="entry name" value="ABC_tran"/>
    <property type="match status" value="1"/>
</dbReference>
<evidence type="ECO:0000259" key="10">
    <source>
        <dbReference type="PROSITE" id="PS50929"/>
    </source>
</evidence>
<sequence>MGIVDEQMPLCLYDLISIAAQLIGYLVVVALVNWYLIFPALVLIILILIIRWIYIKTARDLKRFENMARSPIYNHMTTTLSGLATIRAFGTQNMFMNQYYRYQNDHTSTYFMCFNSSRALGIVMDYLCLLYILCVALFLMLFPEGVPGGSAGLALTMALGVTGMTQWGVRQSAEVENQMTSVERIVEYSRLESEAPLEGLRKPPPEWPTEGCIELRGVYMTYENSLKPTLVDLNCMIRGGERVGIVGRTGAGKSSVVAALFRMRECEGQVLIDGVDTKSVGLHDLRRK</sequence>
<evidence type="ECO:0000256" key="9">
    <source>
        <dbReference type="SAM" id="Phobius"/>
    </source>
</evidence>
<evidence type="ECO:0000256" key="4">
    <source>
        <dbReference type="ARBA" id="ARBA00022692"/>
    </source>
</evidence>
<evidence type="ECO:0000256" key="7">
    <source>
        <dbReference type="ARBA" id="ARBA00022989"/>
    </source>
</evidence>
<feature type="transmembrane region" description="Helical" evidence="9">
    <location>
        <begin position="34"/>
        <end position="54"/>
    </location>
</feature>
<keyword evidence="12" id="KW-1185">Reference proteome</keyword>
<dbReference type="CDD" id="cd18580">
    <property type="entry name" value="ABC_6TM_ABCC_D2"/>
    <property type="match status" value="1"/>
</dbReference>
<dbReference type="Proteomes" id="UP000728032">
    <property type="component" value="Unassembled WGS sequence"/>
</dbReference>
<proteinExistence type="inferred from homology"/>
<evidence type="ECO:0000313" key="12">
    <source>
        <dbReference type="Proteomes" id="UP000728032"/>
    </source>
</evidence>
<keyword evidence="6" id="KW-0067">ATP-binding</keyword>
<dbReference type="Pfam" id="PF00664">
    <property type="entry name" value="ABC_membrane"/>
    <property type="match status" value="1"/>
</dbReference>
<dbReference type="GO" id="GO:0140359">
    <property type="term" value="F:ABC-type transporter activity"/>
    <property type="evidence" value="ECO:0007669"/>
    <property type="project" value="InterPro"/>
</dbReference>
<evidence type="ECO:0000256" key="8">
    <source>
        <dbReference type="ARBA" id="ARBA00023136"/>
    </source>
</evidence>
<feature type="domain" description="ABC transmembrane type-1" evidence="10">
    <location>
        <begin position="1"/>
        <end position="177"/>
    </location>
</feature>
<evidence type="ECO:0000256" key="5">
    <source>
        <dbReference type="ARBA" id="ARBA00022741"/>
    </source>
</evidence>
<keyword evidence="4 9" id="KW-0812">Transmembrane</keyword>
<dbReference type="OrthoDB" id="6500128at2759"/>